<gene>
    <name evidence="2" type="ORF">GUJ93_ZPchr0005g16248</name>
</gene>
<dbReference type="AlphaFoldDB" id="A0A8J5S8J9"/>
<evidence type="ECO:0000313" key="3">
    <source>
        <dbReference type="Proteomes" id="UP000729402"/>
    </source>
</evidence>
<evidence type="ECO:0000256" key="1">
    <source>
        <dbReference type="SAM" id="MobiDB-lite"/>
    </source>
</evidence>
<accession>A0A8J5S8J9</accession>
<evidence type="ECO:0008006" key="4">
    <source>
        <dbReference type="Google" id="ProtNLM"/>
    </source>
</evidence>
<name>A0A8J5S8J9_ZIZPA</name>
<evidence type="ECO:0000313" key="2">
    <source>
        <dbReference type="EMBL" id="KAG8067198.1"/>
    </source>
</evidence>
<organism evidence="2 3">
    <name type="scientific">Zizania palustris</name>
    <name type="common">Northern wild rice</name>
    <dbReference type="NCBI Taxonomy" id="103762"/>
    <lineage>
        <taxon>Eukaryota</taxon>
        <taxon>Viridiplantae</taxon>
        <taxon>Streptophyta</taxon>
        <taxon>Embryophyta</taxon>
        <taxon>Tracheophyta</taxon>
        <taxon>Spermatophyta</taxon>
        <taxon>Magnoliopsida</taxon>
        <taxon>Liliopsida</taxon>
        <taxon>Poales</taxon>
        <taxon>Poaceae</taxon>
        <taxon>BOP clade</taxon>
        <taxon>Oryzoideae</taxon>
        <taxon>Oryzeae</taxon>
        <taxon>Zizaniinae</taxon>
        <taxon>Zizania</taxon>
    </lineage>
</organism>
<comment type="caution">
    <text evidence="2">The sequence shown here is derived from an EMBL/GenBank/DDBJ whole genome shotgun (WGS) entry which is preliminary data.</text>
</comment>
<reference evidence="2" key="2">
    <citation type="submission" date="2021-02" db="EMBL/GenBank/DDBJ databases">
        <authorList>
            <person name="Kimball J.A."/>
            <person name="Haas M.W."/>
            <person name="Macchietto M."/>
            <person name="Kono T."/>
            <person name="Duquette J."/>
            <person name="Shao M."/>
        </authorList>
    </citation>
    <scope>NUCLEOTIDE SEQUENCE</scope>
    <source>
        <tissue evidence="2">Fresh leaf tissue</tissue>
    </source>
</reference>
<protein>
    <recommendedName>
        <fullName evidence="4">Isopenicillin N synthase-like Fe(2+) 2OG dioxygenase domain-containing protein</fullName>
    </recommendedName>
</protein>
<dbReference type="Proteomes" id="UP000729402">
    <property type="component" value="Unassembled WGS sequence"/>
</dbReference>
<reference evidence="2" key="1">
    <citation type="journal article" date="2021" name="bioRxiv">
        <title>Whole Genome Assembly and Annotation of Northern Wild Rice, Zizania palustris L., Supports a Whole Genome Duplication in the Zizania Genus.</title>
        <authorList>
            <person name="Haas M."/>
            <person name="Kono T."/>
            <person name="Macchietto M."/>
            <person name="Millas R."/>
            <person name="McGilp L."/>
            <person name="Shao M."/>
            <person name="Duquette J."/>
            <person name="Hirsch C.N."/>
            <person name="Kimball J."/>
        </authorList>
    </citation>
    <scope>NUCLEOTIDE SEQUENCE</scope>
    <source>
        <tissue evidence="2">Fresh leaf tissue</tissue>
    </source>
</reference>
<feature type="compositionally biased region" description="Basic residues" evidence="1">
    <location>
        <begin position="49"/>
        <end position="68"/>
    </location>
</feature>
<dbReference type="EMBL" id="JAAALK010000284">
    <property type="protein sequence ID" value="KAG8067198.1"/>
    <property type="molecule type" value="Genomic_DNA"/>
</dbReference>
<feature type="compositionally biased region" description="Low complexity" evidence="1">
    <location>
        <begin position="22"/>
        <end position="33"/>
    </location>
</feature>
<feature type="compositionally biased region" description="Basic residues" evidence="1">
    <location>
        <begin position="81"/>
        <end position="93"/>
    </location>
</feature>
<keyword evidence="3" id="KW-1185">Reference proteome</keyword>
<dbReference type="OrthoDB" id="288590at2759"/>
<sequence>MDENLGLERGHMKRAFTGDGQATTRHSSAPRSATTRRARGPTSSPASARAHRRRRRHPAFPGRPRRRPAGSQGRPVERRAAARRRHRRQHRRPGVGAEQRANGRYRSAWHRVLPMRDGNRRSVALFYNPAFEATISPAPAAADGGAYPEYVFGDYMDVYNKQKFDAKSHASTPSGRQNLLYFKL</sequence>
<feature type="region of interest" description="Disordered" evidence="1">
    <location>
        <begin position="1"/>
        <end position="102"/>
    </location>
</feature>
<proteinExistence type="predicted"/>
<feature type="compositionally biased region" description="Basic and acidic residues" evidence="1">
    <location>
        <begin position="1"/>
        <end position="10"/>
    </location>
</feature>